<feature type="domain" description="C2H2-type" evidence="2">
    <location>
        <begin position="62"/>
        <end position="89"/>
    </location>
</feature>
<evidence type="ECO:0000313" key="3">
    <source>
        <dbReference type="EMBL" id="CAG6750282.1"/>
    </source>
</evidence>
<reference evidence="3" key="1">
    <citation type="submission" date="2021-05" db="EMBL/GenBank/DDBJ databases">
        <authorList>
            <person name="Alioto T."/>
            <person name="Alioto T."/>
            <person name="Gomez Garrido J."/>
        </authorList>
    </citation>
    <scope>NUCLEOTIDE SEQUENCE</scope>
</reference>
<feature type="domain" description="C2H2-type" evidence="2">
    <location>
        <begin position="91"/>
        <end position="115"/>
    </location>
</feature>
<dbReference type="Pfam" id="PF00096">
    <property type="entry name" value="zf-C2H2"/>
    <property type="match status" value="2"/>
</dbReference>
<name>A0A8D9EE76_9HEMI</name>
<evidence type="ECO:0000259" key="2">
    <source>
        <dbReference type="PROSITE" id="PS50157"/>
    </source>
</evidence>
<dbReference type="EMBL" id="HBUF01526158">
    <property type="protein sequence ID" value="CAG6750282.1"/>
    <property type="molecule type" value="Transcribed_RNA"/>
</dbReference>
<dbReference type="InterPro" id="IPR036236">
    <property type="entry name" value="Znf_C2H2_sf"/>
</dbReference>
<evidence type="ECO:0000256" key="1">
    <source>
        <dbReference type="PROSITE-ProRule" id="PRU00042"/>
    </source>
</evidence>
<dbReference type="InterPro" id="IPR013087">
    <property type="entry name" value="Znf_C2H2_type"/>
</dbReference>
<dbReference type="EMBL" id="HBUF01376043">
    <property type="protein sequence ID" value="CAG6728334.1"/>
    <property type="molecule type" value="Transcribed_RNA"/>
</dbReference>
<dbReference type="SUPFAM" id="SSF57667">
    <property type="entry name" value="beta-beta-alpha zinc fingers"/>
    <property type="match status" value="1"/>
</dbReference>
<dbReference type="GO" id="GO:0008270">
    <property type="term" value="F:zinc ion binding"/>
    <property type="evidence" value="ECO:0007669"/>
    <property type="project" value="UniProtKB-KW"/>
</dbReference>
<dbReference type="PROSITE" id="PS00028">
    <property type="entry name" value="ZINC_FINGER_C2H2_1"/>
    <property type="match status" value="1"/>
</dbReference>
<dbReference type="AlphaFoldDB" id="A0A8D9EE76"/>
<sequence>MSHFAFSSPVLLPLITYPCSHPSIVLRFSDFLCGFDHLLSPLQARVPTRAGRNSQLSATGKFVCPKCSNRYVYKHNLKQHLKFECGVEPQFKCPYCDKRCKLKGNLMSHIALKHT</sequence>
<keyword evidence="1" id="KW-0862">Zinc</keyword>
<accession>A0A8D9EE76</accession>
<organism evidence="3">
    <name type="scientific">Cacopsylla melanoneura</name>
    <dbReference type="NCBI Taxonomy" id="428564"/>
    <lineage>
        <taxon>Eukaryota</taxon>
        <taxon>Metazoa</taxon>
        <taxon>Ecdysozoa</taxon>
        <taxon>Arthropoda</taxon>
        <taxon>Hexapoda</taxon>
        <taxon>Insecta</taxon>
        <taxon>Pterygota</taxon>
        <taxon>Neoptera</taxon>
        <taxon>Paraneoptera</taxon>
        <taxon>Hemiptera</taxon>
        <taxon>Sternorrhyncha</taxon>
        <taxon>Psylloidea</taxon>
        <taxon>Psyllidae</taxon>
        <taxon>Psyllinae</taxon>
        <taxon>Cacopsylla</taxon>
    </lineage>
</organism>
<keyword evidence="1" id="KW-0863">Zinc-finger</keyword>
<protein>
    <submittedName>
        <fullName evidence="3">Longitudinals lacking protein, isoforms A/B/D/L</fullName>
    </submittedName>
</protein>
<dbReference type="PROSITE" id="PS50157">
    <property type="entry name" value="ZINC_FINGER_C2H2_2"/>
    <property type="match status" value="2"/>
</dbReference>
<dbReference type="Gene3D" id="3.30.160.60">
    <property type="entry name" value="Classic Zinc Finger"/>
    <property type="match status" value="1"/>
</dbReference>
<dbReference type="SMART" id="SM00355">
    <property type="entry name" value="ZnF_C2H2"/>
    <property type="match status" value="2"/>
</dbReference>
<keyword evidence="1" id="KW-0479">Metal-binding</keyword>
<proteinExistence type="predicted"/>